<accession>A0AAV4GME2</accession>
<organism evidence="1 2">
    <name type="scientific">Elysia marginata</name>
    <dbReference type="NCBI Taxonomy" id="1093978"/>
    <lineage>
        <taxon>Eukaryota</taxon>
        <taxon>Metazoa</taxon>
        <taxon>Spiralia</taxon>
        <taxon>Lophotrochozoa</taxon>
        <taxon>Mollusca</taxon>
        <taxon>Gastropoda</taxon>
        <taxon>Heterobranchia</taxon>
        <taxon>Euthyneura</taxon>
        <taxon>Panpulmonata</taxon>
        <taxon>Sacoglossa</taxon>
        <taxon>Placobranchoidea</taxon>
        <taxon>Plakobranchidae</taxon>
        <taxon>Elysia</taxon>
    </lineage>
</organism>
<keyword evidence="1" id="KW-0548">Nucleotidyltransferase</keyword>
<evidence type="ECO:0000313" key="1">
    <source>
        <dbReference type="EMBL" id="GFR86206.1"/>
    </source>
</evidence>
<keyword evidence="1" id="KW-0695">RNA-directed DNA polymerase</keyword>
<protein>
    <submittedName>
        <fullName evidence="1">RNA-directed DNA polymerase from mobile element jockey-like</fullName>
    </submittedName>
</protein>
<reference evidence="1 2" key="1">
    <citation type="journal article" date="2021" name="Elife">
        <title>Chloroplast acquisition without the gene transfer in kleptoplastic sea slugs, Plakobranchus ocellatus.</title>
        <authorList>
            <person name="Maeda T."/>
            <person name="Takahashi S."/>
            <person name="Yoshida T."/>
            <person name="Shimamura S."/>
            <person name="Takaki Y."/>
            <person name="Nagai Y."/>
            <person name="Toyoda A."/>
            <person name="Suzuki Y."/>
            <person name="Arimoto A."/>
            <person name="Ishii H."/>
            <person name="Satoh N."/>
            <person name="Nishiyama T."/>
            <person name="Hasebe M."/>
            <person name="Maruyama T."/>
            <person name="Minagawa J."/>
            <person name="Obokata J."/>
            <person name="Shigenobu S."/>
        </authorList>
    </citation>
    <scope>NUCLEOTIDE SEQUENCE [LARGE SCALE GENOMIC DNA]</scope>
</reference>
<gene>
    <name evidence="1" type="ORF">ElyMa_000714500</name>
</gene>
<dbReference type="EMBL" id="BMAT01001471">
    <property type="protein sequence ID" value="GFR86206.1"/>
    <property type="molecule type" value="Genomic_DNA"/>
</dbReference>
<proteinExistence type="predicted"/>
<dbReference type="PANTHER" id="PTHR19446">
    <property type="entry name" value="REVERSE TRANSCRIPTASES"/>
    <property type="match status" value="1"/>
</dbReference>
<sequence>MMKERKRLKENDAYKHIDNNIKMACKTAKEERLNSKCDEIEFLSQRNDLTAMLQKIKSFQPKQTVPASCVKGKDGGILFETEKKNLRWTEYVEELFSDQRCANLIQENLQGPEILRNEVEKCLKDMKYGKAAGIDNIFCEMGDFGIDTLTELCNKMYHTAYIPEDLKTSVFILIPKKPRATDCSEYRTISLMYHVLKLLHTVIHTRIAQKIYSEISELQAGFRKASGTGEAIFSLKILAEKHIEMQKGIIICLLH</sequence>
<dbReference type="Proteomes" id="UP000762676">
    <property type="component" value="Unassembled WGS sequence"/>
</dbReference>
<comment type="caution">
    <text evidence="1">The sequence shown here is derived from an EMBL/GenBank/DDBJ whole genome shotgun (WGS) entry which is preliminary data.</text>
</comment>
<keyword evidence="1" id="KW-0808">Transferase</keyword>
<keyword evidence="2" id="KW-1185">Reference proteome</keyword>
<dbReference type="GO" id="GO:0003964">
    <property type="term" value="F:RNA-directed DNA polymerase activity"/>
    <property type="evidence" value="ECO:0007669"/>
    <property type="project" value="UniProtKB-KW"/>
</dbReference>
<evidence type="ECO:0000313" key="2">
    <source>
        <dbReference type="Proteomes" id="UP000762676"/>
    </source>
</evidence>
<name>A0AAV4GME2_9GAST</name>
<dbReference type="AlphaFoldDB" id="A0AAV4GME2"/>